<name>A0A7K1V3B4_9NOCA</name>
<dbReference type="EMBL" id="WRPP01000005">
    <property type="protein sequence ID" value="MVU80628.1"/>
    <property type="molecule type" value="Genomic_DNA"/>
</dbReference>
<dbReference type="RefSeq" id="WP_328602319.1">
    <property type="nucleotide sequence ID" value="NZ_WRPP01000005.1"/>
</dbReference>
<gene>
    <name evidence="1" type="ORF">GPX89_25680</name>
</gene>
<organism evidence="1 2">
    <name type="scientific">Nocardia terrae</name>
    <dbReference type="NCBI Taxonomy" id="2675851"/>
    <lineage>
        <taxon>Bacteria</taxon>
        <taxon>Bacillati</taxon>
        <taxon>Actinomycetota</taxon>
        <taxon>Actinomycetes</taxon>
        <taxon>Mycobacteriales</taxon>
        <taxon>Nocardiaceae</taxon>
        <taxon>Nocardia</taxon>
    </lineage>
</organism>
<evidence type="ECO:0008006" key="3">
    <source>
        <dbReference type="Google" id="ProtNLM"/>
    </source>
</evidence>
<reference evidence="1 2" key="1">
    <citation type="submission" date="2019-12" db="EMBL/GenBank/DDBJ databases">
        <title>Nocardia sp. nov. ET3-3 isolated from soil.</title>
        <authorList>
            <person name="Kanchanasin P."/>
            <person name="Tanasupawat S."/>
            <person name="Yuki M."/>
            <person name="Kudo T."/>
        </authorList>
    </citation>
    <scope>NUCLEOTIDE SEQUENCE [LARGE SCALE GENOMIC DNA]</scope>
    <source>
        <strain evidence="1 2">ET3-3</strain>
    </source>
</reference>
<sequence>MSIFSNVRHLSLQELVPLLEQQQAAKVDVVASADSLRSNTGMMELFGVSPVVDERGVTSVDGLYQPTTAADGQIADKLGIPIRYLRRLRDRDRLDLYDSNVNGWLHGPVSNDLPEPDDRSFLLRLFTSAGPCEPGVLRAMVSDRYGIIDNLDVLAAVLDGIRGAGADVEVRDCDLTESSMHCKVYSPQVSALAPRFLENYRSPFANPELEAARRAVGGEVDRWRRAAASEGKGYEPGSEPVMFAGFRFSNDETGHRAVRLTPELWVKICGNGLTLPLFAHTHRHIGERLDTGTVSWSQDTYRKKLAVITAETRDKVAEWLSPEFFAARVDELEHAAGAPVTQPERTMEVLAKRLGFSDTERGGILSHFIAGGQLTAAGIANAVTSYSQTVPDPDRASALDDLAVHAMTLV</sequence>
<evidence type="ECO:0000313" key="2">
    <source>
        <dbReference type="Proteomes" id="UP000466794"/>
    </source>
</evidence>
<dbReference type="AlphaFoldDB" id="A0A7K1V3B4"/>
<accession>A0A7K1V3B4</accession>
<proteinExistence type="predicted"/>
<dbReference type="Proteomes" id="UP000466794">
    <property type="component" value="Unassembled WGS sequence"/>
</dbReference>
<keyword evidence="2" id="KW-1185">Reference proteome</keyword>
<comment type="caution">
    <text evidence="1">The sequence shown here is derived from an EMBL/GenBank/DDBJ whole genome shotgun (WGS) entry which is preliminary data.</text>
</comment>
<protein>
    <recommendedName>
        <fullName evidence="3">DUF932 domain-containing protein</fullName>
    </recommendedName>
</protein>
<evidence type="ECO:0000313" key="1">
    <source>
        <dbReference type="EMBL" id="MVU80628.1"/>
    </source>
</evidence>